<dbReference type="RefSeq" id="WP_192746961.1">
    <property type="nucleotide sequence ID" value="NZ_JADBEJ010000006.1"/>
</dbReference>
<organism evidence="1 2">
    <name type="scientific">Amycolatopsis roodepoortensis</name>
    <dbReference type="NCBI Taxonomy" id="700274"/>
    <lineage>
        <taxon>Bacteria</taxon>
        <taxon>Bacillati</taxon>
        <taxon>Actinomycetota</taxon>
        <taxon>Actinomycetes</taxon>
        <taxon>Pseudonocardiales</taxon>
        <taxon>Pseudonocardiaceae</taxon>
        <taxon>Amycolatopsis</taxon>
    </lineage>
</organism>
<dbReference type="Proteomes" id="UP000656548">
    <property type="component" value="Unassembled WGS sequence"/>
</dbReference>
<dbReference type="EMBL" id="JADBEJ010000006">
    <property type="protein sequence ID" value="MBE1580394.1"/>
    <property type="molecule type" value="Genomic_DNA"/>
</dbReference>
<reference evidence="1 2" key="1">
    <citation type="submission" date="2020-10" db="EMBL/GenBank/DDBJ databases">
        <title>Sequencing the genomes of 1000 actinobacteria strains.</title>
        <authorList>
            <person name="Klenk H.-P."/>
        </authorList>
    </citation>
    <scope>NUCLEOTIDE SEQUENCE [LARGE SCALE GENOMIC DNA]</scope>
    <source>
        <strain evidence="1 2">DSM 46661</strain>
    </source>
</reference>
<name>A0ABR9LI86_9PSEU</name>
<sequence>MKKILSRAARDNWASVLDDVQWRGEEYVILRGSENKPVARLVPYQPTASEEDVDG</sequence>
<gene>
    <name evidence="1" type="ORF">H4W30_007475</name>
</gene>
<proteinExistence type="predicted"/>
<protein>
    <submittedName>
        <fullName evidence="1">Antitoxin (DNA-binding transcriptional repressor) of toxin-antitoxin stability system</fullName>
    </submittedName>
</protein>
<dbReference type="Gene3D" id="3.40.1620.10">
    <property type="entry name" value="YefM-like domain"/>
    <property type="match status" value="1"/>
</dbReference>
<evidence type="ECO:0000313" key="2">
    <source>
        <dbReference type="Proteomes" id="UP000656548"/>
    </source>
</evidence>
<evidence type="ECO:0000313" key="1">
    <source>
        <dbReference type="EMBL" id="MBE1580394.1"/>
    </source>
</evidence>
<accession>A0ABR9LI86</accession>
<comment type="caution">
    <text evidence="1">The sequence shown here is derived from an EMBL/GenBank/DDBJ whole genome shotgun (WGS) entry which is preliminary data.</text>
</comment>
<keyword evidence="2" id="KW-1185">Reference proteome</keyword>